<keyword evidence="3" id="KW-0472">Membrane</keyword>
<evidence type="ECO:0000313" key="6">
    <source>
        <dbReference type="Proteomes" id="UP000054342"/>
    </source>
</evidence>
<dbReference type="AlphaFoldDB" id="A0A0D2EB75"/>
<keyword evidence="6" id="KW-1185">Reference proteome</keyword>
<protein>
    <submittedName>
        <fullName evidence="5">Uncharacterized protein</fullName>
    </submittedName>
</protein>
<dbReference type="EMBL" id="KN847321">
    <property type="protein sequence ID" value="KIW52583.1"/>
    <property type="molecule type" value="Genomic_DNA"/>
</dbReference>
<feature type="region of interest" description="Disordered" evidence="2">
    <location>
        <begin position="322"/>
        <end position="344"/>
    </location>
</feature>
<feature type="signal peptide" evidence="4">
    <location>
        <begin position="1"/>
        <end position="23"/>
    </location>
</feature>
<feature type="region of interest" description="Disordered" evidence="2">
    <location>
        <begin position="1103"/>
        <end position="1150"/>
    </location>
</feature>
<feature type="transmembrane region" description="Helical" evidence="3">
    <location>
        <begin position="223"/>
        <end position="244"/>
    </location>
</feature>
<feature type="transmembrane region" description="Helical" evidence="3">
    <location>
        <begin position="188"/>
        <end position="211"/>
    </location>
</feature>
<sequence>MAGFNTILYALTAMLFFLQEKTNDCLSALNFNTFRNILTITAPEVEFVTQTIRYTQTTTLSASTSTVVGPVTTVFTTTYRASATGATTHHDPTYMTFVDRNPWDGLLIFALLITVMTNITVFTLASRLRKERTSVTQTHIHQKSGLNLEDITAFWSRMKSTYASTCNTISPMWQASWPKGLSIVSSGFGYSLIALGALFSCLCWIMMMIFTHVMIRVYNTGPYVRAAVCWFLWDLVASILVTVIDPFRSAYHSWKTSTPSRWVSFNTTTPSRRNLTGTPRQPNHFSPPYTPASAHGRASDTGSLHETQALKNEIADLQQRLRAERDSHDAATQSERQLKGDLEDTRRQLNSASARLNSHNTYIRFRSVRRPNFSGQSSRTTEDRGVQTTPEDNIDPVAAAETQIPDHSQPSSPAERVPQQTSRPIKPRFNPKFRATNLHKRLMKSRSSTTVTYVQGLKTLTRRKAQVGALKQTLQAKDTEIKDLQQAKDAEISDLQQQLRDQSFGDTLKELDEKERQIDHLRNEANAKEQELRDAMAQKDAVAEKNKAQDNKYTEDLFEKEERIGQLEDDLEAKEQEMQEKDGKIAHLENDLHDKGKEVQSVKASLLEVQSDLMAKLFENLELQPSAEEKDEELAKLKKFARDGEALLIEAREELGALSKEFVELQAENQRLRAAQDGQNLQQTLEEARPQLAWQEQNFEEDRMDFLAEASGPTMVEHSHWSPYQFDPVDDEVNMDTSCKSTMAEQPTTTDDADMAMPADASMEGAQQEDTFQDNGIPGLGLLGQEPWGASEVSGIAPMHGAPLDFSLDYALPDLPAFSFDENMQTSPAFAFGQPTLTPPGMFSFAHPTPAPADHAMDMADDIDWASWIDTSLLDGGQNTEPLQNASALFSAGDANQAPADQTMEMDDDATPCGYTEASPVGGDLETAATEADNVDSRVLLLQEIQNDQPCEPPTGPPAETTNMEEGASSLNPSTGAEQEERTSAPTSYVPSDEDYEELEAEVGDLYTEPSSSRSAPAVPGRAILKPVSQRKTRTAQSTRLASPTRPAEPARAESPRRNAFENLKNTSPVFVFNPTAPPTVAVPVVPSRQFVPGPASSGMVFEANLPPTPMRGQAQVQVPAPAPVATSAGPVSRAPQTATTPAYHETAHGAPRLEASGFLKQMIADARRAAAAAAEEEEEEEESSKEESEEE</sequence>
<keyword evidence="4" id="KW-0732">Signal</keyword>
<feature type="compositionally biased region" description="Polar residues" evidence="2">
    <location>
        <begin position="265"/>
        <end position="284"/>
    </location>
</feature>
<dbReference type="PANTHER" id="PTHR23159:SF31">
    <property type="entry name" value="CENTROSOME-ASSOCIATED PROTEIN CEP250 ISOFORM X1"/>
    <property type="match status" value="1"/>
</dbReference>
<feature type="compositionally biased region" description="Acidic residues" evidence="2">
    <location>
        <begin position="1175"/>
        <end position="1192"/>
    </location>
</feature>
<evidence type="ECO:0000256" key="2">
    <source>
        <dbReference type="SAM" id="MobiDB-lite"/>
    </source>
</evidence>
<dbReference type="RefSeq" id="XP_013313167.1">
    <property type="nucleotide sequence ID" value="XM_013457713.1"/>
</dbReference>
<gene>
    <name evidence="5" type="ORF">PV05_08213</name>
</gene>
<proteinExistence type="predicted"/>
<feature type="compositionally biased region" description="Polar residues" evidence="2">
    <location>
        <begin position="960"/>
        <end position="977"/>
    </location>
</feature>
<dbReference type="GeneID" id="25330121"/>
<dbReference type="OrthoDB" id="2441647at2759"/>
<name>A0A0D2EB75_9EURO</name>
<feature type="coiled-coil region" evidence="1">
    <location>
        <begin position="648"/>
        <end position="675"/>
    </location>
</feature>
<evidence type="ECO:0000256" key="3">
    <source>
        <dbReference type="SAM" id="Phobius"/>
    </source>
</evidence>
<evidence type="ECO:0000313" key="5">
    <source>
        <dbReference type="EMBL" id="KIW52583.1"/>
    </source>
</evidence>
<dbReference type="HOGENOM" id="CLU_271695_0_0_1"/>
<evidence type="ECO:0000256" key="1">
    <source>
        <dbReference type="SAM" id="Coils"/>
    </source>
</evidence>
<feature type="compositionally biased region" description="Low complexity" evidence="2">
    <location>
        <begin position="1114"/>
        <end position="1126"/>
    </location>
</feature>
<keyword evidence="1" id="KW-0175">Coiled coil</keyword>
<feature type="compositionally biased region" description="Basic and acidic residues" evidence="2">
    <location>
        <begin position="1049"/>
        <end position="1060"/>
    </location>
</feature>
<organism evidence="5 6">
    <name type="scientific">Exophiala xenobiotica</name>
    <dbReference type="NCBI Taxonomy" id="348802"/>
    <lineage>
        <taxon>Eukaryota</taxon>
        <taxon>Fungi</taxon>
        <taxon>Dikarya</taxon>
        <taxon>Ascomycota</taxon>
        <taxon>Pezizomycotina</taxon>
        <taxon>Eurotiomycetes</taxon>
        <taxon>Chaetothyriomycetidae</taxon>
        <taxon>Chaetothyriales</taxon>
        <taxon>Herpotrichiellaceae</taxon>
        <taxon>Exophiala</taxon>
    </lineage>
</organism>
<dbReference type="PANTHER" id="PTHR23159">
    <property type="entry name" value="CENTROSOMAL PROTEIN 2"/>
    <property type="match status" value="1"/>
</dbReference>
<feature type="region of interest" description="Disordered" evidence="2">
    <location>
        <begin position="265"/>
        <end position="302"/>
    </location>
</feature>
<feature type="coiled-coil region" evidence="1">
    <location>
        <begin position="467"/>
        <end position="591"/>
    </location>
</feature>
<feature type="compositionally biased region" description="Polar residues" evidence="2">
    <location>
        <begin position="405"/>
        <end position="423"/>
    </location>
</feature>
<feature type="region of interest" description="Disordered" evidence="2">
    <location>
        <begin position="367"/>
        <end position="430"/>
    </location>
</feature>
<feature type="transmembrane region" description="Helical" evidence="3">
    <location>
        <begin position="105"/>
        <end position="125"/>
    </location>
</feature>
<feature type="chain" id="PRO_5002241059" evidence="4">
    <location>
        <begin position="24"/>
        <end position="1192"/>
    </location>
</feature>
<feature type="region of interest" description="Disordered" evidence="2">
    <location>
        <begin position="946"/>
        <end position="1062"/>
    </location>
</feature>
<accession>A0A0D2EB75</accession>
<evidence type="ECO:0000256" key="4">
    <source>
        <dbReference type="SAM" id="SignalP"/>
    </source>
</evidence>
<keyword evidence="3" id="KW-1133">Transmembrane helix</keyword>
<feature type="compositionally biased region" description="Acidic residues" evidence="2">
    <location>
        <begin position="992"/>
        <end position="1003"/>
    </location>
</feature>
<dbReference type="Proteomes" id="UP000054342">
    <property type="component" value="Unassembled WGS sequence"/>
</dbReference>
<keyword evidence="3" id="KW-0812">Transmembrane</keyword>
<feature type="region of interest" description="Disordered" evidence="2">
    <location>
        <begin position="1166"/>
        <end position="1192"/>
    </location>
</feature>
<reference evidence="5 6" key="1">
    <citation type="submission" date="2015-01" db="EMBL/GenBank/DDBJ databases">
        <title>The Genome Sequence of Exophiala xenobiotica CBS118157.</title>
        <authorList>
            <consortium name="The Broad Institute Genomics Platform"/>
            <person name="Cuomo C."/>
            <person name="de Hoog S."/>
            <person name="Gorbushina A."/>
            <person name="Stielow B."/>
            <person name="Teixiera M."/>
            <person name="Abouelleil A."/>
            <person name="Chapman S.B."/>
            <person name="Priest M."/>
            <person name="Young S.K."/>
            <person name="Wortman J."/>
            <person name="Nusbaum C."/>
            <person name="Birren B."/>
        </authorList>
    </citation>
    <scope>NUCLEOTIDE SEQUENCE [LARGE SCALE GENOMIC DNA]</scope>
    <source>
        <strain evidence="5 6">CBS 118157</strain>
    </source>
</reference>
<dbReference type="STRING" id="348802.A0A0D2EB75"/>